<accession>A0AAX4PK01</accession>
<evidence type="ECO:0000313" key="11">
    <source>
        <dbReference type="EMBL" id="WZN66640.1"/>
    </source>
</evidence>
<feature type="domain" description="RRM" evidence="10">
    <location>
        <begin position="77"/>
        <end position="161"/>
    </location>
</feature>
<name>A0AAX4PK01_9CHLO</name>
<dbReference type="AlphaFoldDB" id="A0AAX4PK01"/>
<evidence type="ECO:0000313" key="12">
    <source>
        <dbReference type="Proteomes" id="UP001472866"/>
    </source>
</evidence>
<evidence type="ECO:0000256" key="1">
    <source>
        <dbReference type="ARBA" id="ARBA00004123"/>
    </source>
</evidence>
<dbReference type="InterPro" id="IPR035979">
    <property type="entry name" value="RBD_domain_sf"/>
</dbReference>
<keyword evidence="12" id="KW-1185">Reference proteome</keyword>
<dbReference type="InterPro" id="IPR000504">
    <property type="entry name" value="RRM_dom"/>
</dbReference>
<feature type="compositionally biased region" description="Basic and acidic residues" evidence="9">
    <location>
        <begin position="200"/>
        <end position="224"/>
    </location>
</feature>
<dbReference type="GO" id="GO:0045292">
    <property type="term" value="P:mRNA cis splicing, via spliceosome"/>
    <property type="evidence" value="ECO:0007669"/>
    <property type="project" value="InterPro"/>
</dbReference>
<dbReference type="InterPro" id="IPR012677">
    <property type="entry name" value="Nucleotide-bd_a/b_plait_sf"/>
</dbReference>
<feature type="region of interest" description="Disordered" evidence="9">
    <location>
        <begin position="192"/>
        <end position="224"/>
    </location>
</feature>
<dbReference type="GO" id="GO:0000339">
    <property type="term" value="F:RNA cap binding"/>
    <property type="evidence" value="ECO:0007669"/>
    <property type="project" value="InterPro"/>
</dbReference>
<comment type="similarity">
    <text evidence="2 8">Belongs to the RRM NCBP2 family.</text>
</comment>
<dbReference type="SMART" id="SM00360">
    <property type="entry name" value="RRM"/>
    <property type="match status" value="1"/>
</dbReference>
<dbReference type="PROSITE" id="PS50102">
    <property type="entry name" value="RRM"/>
    <property type="match status" value="1"/>
</dbReference>
<dbReference type="Pfam" id="PF00076">
    <property type="entry name" value="RRM_1"/>
    <property type="match status" value="1"/>
</dbReference>
<keyword evidence="4 7" id="KW-0694">RNA-binding</keyword>
<keyword evidence="3 8" id="KW-0507">mRNA processing</keyword>
<keyword evidence="5 8" id="KW-0508">mRNA splicing</keyword>
<evidence type="ECO:0000256" key="5">
    <source>
        <dbReference type="ARBA" id="ARBA00023187"/>
    </source>
</evidence>
<evidence type="ECO:0000256" key="2">
    <source>
        <dbReference type="ARBA" id="ARBA00010725"/>
    </source>
</evidence>
<evidence type="ECO:0000259" key="10">
    <source>
        <dbReference type="PROSITE" id="PS50102"/>
    </source>
</evidence>
<protein>
    <recommendedName>
        <fullName evidence="8">Nuclear cap-binding protein subunit 2</fullName>
    </recommendedName>
    <alternativeName>
        <fullName evidence="8">20 kDa nuclear cap-binding protein</fullName>
    </alternativeName>
</protein>
<evidence type="ECO:0000256" key="7">
    <source>
        <dbReference type="PROSITE-ProRule" id="PRU00176"/>
    </source>
</evidence>
<evidence type="ECO:0000256" key="6">
    <source>
        <dbReference type="ARBA" id="ARBA00023242"/>
    </source>
</evidence>
<evidence type="ECO:0000256" key="8">
    <source>
        <dbReference type="RuleBase" id="RU364036"/>
    </source>
</evidence>
<dbReference type="PANTHER" id="PTHR18847">
    <property type="entry name" value="20 KD NUCLEAR CAP BINDING PROTEIN"/>
    <property type="match status" value="1"/>
</dbReference>
<proteinExistence type="inferred from homology"/>
<organism evidence="11 12">
    <name type="scientific">Chloropicon roscoffensis</name>
    <dbReference type="NCBI Taxonomy" id="1461544"/>
    <lineage>
        <taxon>Eukaryota</taxon>
        <taxon>Viridiplantae</taxon>
        <taxon>Chlorophyta</taxon>
        <taxon>Chloropicophyceae</taxon>
        <taxon>Chloropicales</taxon>
        <taxon>Chloropicaceae</taxon>
        <taxon>Chloropicon</taxon>
    </lineage>
</organism>
<dbReference type="EMBL" id="CP151516">
    <property type="protein sequence ID" value="WZN66640.1"/>
    <property type="molecule type" value="Genomic_DNA"/>
</dbReference>
<comment type="subcellular location">
    <subcellularLocation>
        <location evidence="1 8">Nucleus</location>
    </subcellularLocation>
</comment>
<reference evidence="11 12" key="1">
    <citation type="submission" date="2024-03" db="EMBL/GenBank/DDBJ databases">
        <title>Complete genome sequence of the green alga Chloropicon roscoffensis RCC1871.</title>
        <authorList>
            <person name="Lemieux C."/>
            <person name="Pombert J.-F."/>
            <person name="Otis C."/>
            <person name="Turmel M."/>
        </authorList>
    </citation>
    <scope>NUCLEOTIDE SEQUENCE [LARGE SCALE GENOMIC DNA]</scope>
    <source>
        <strain evidence="11 12">RCC1871</strain>
    </source>
</reference>
<dbReference type="InterPro" id="IPR034148">
    <property type="entry name" value="NCBP2_RRM"/>
</dbReference>
<dbReference type="CDD" id="cd12240">
    <property type="entry name" value="RRM_NCBP2"/>
    <property type="match status" value="1"/>
</dbReference>
<dbReference type="PANTHER" id="PTHR18847:SF0">
    <property type="entry name" value="NUCLEAR CAP-BINDING PROTEIN SUBUNIT 2"/>
    <property type="match status" value="1"/>
</dbReference>
<dbReference type="Gene3D" id="3.30.70.330">
    <property type="match status" value="1"/>
</dbReference>
<dbReference type="GO" id="GO:0005846">
    <property type="term" value="C:nuclear cap binding complex"/>
    <property type="evidence" value="ECO:0007669"/>
    <property type="project" value="InterPro"/>
</dbReference>
<dbReference type="InterPro" id="IPR027157">
    <property type="entry name" value="NCBP2"/>
</dbReference>
<sequence>MEAMAASVMTSKDVDWPSHTIISQACEAGNTPADHDHAHHELGLSSTYVQLRRRSNYRDRTFRGTGMEYEHALQTSRTVYVGNLSFYTTEEQIWELFCQASHGSKPRSVRKIVMGLNRETKTPCGFCFVEFHTRKAAEQAVAWVSGRILDDRAIRVDIDWGFQDGRQYGRGKSGGQVRDEYRMDYDEGRGGFGVLGEAQAAKDAEEEQPAKRRRTEEAGKGEED</sequence>
<evidence type="ECO:0000256" key="9">
    <source>
        <dbReference type="SAM" id="MobiDB-lite"/>
    </source>
</evidence>
<evidence type="ECO:0000256" key="4">
    <source>
        <dbReference type="ARBA" id="ARBA00022884"/>
    </source>
</evidence>
<dbReference type="SUPFAM" id="SSF54928">
    <property type="entry name" value="RNA-binding domain, RBD"/>
    <property type="match status" value="1"/>
</dbReference>
<gene>
    <name evidence="11" type="ORF">HKI87_16g82080</name>
</gene>
<evidence type="ECO:0000256" key="3">
    <source>
        <dbReference type="ARBA" id="ARBA00022664"/>
    </source>
</evidence>
<dbReference type="GO" id="GO:0005634">
    <property type="term" value="C:nucleus"/>
    <property type="evidence" value="ECO:0007669"/>
    <property type="project" value="UniProtKB-SubCell"/>
</dbReference>
<keyword evidence="6 8" id="KW-0539">Nucleus</keyword>
<dbReference type="Proteomes" id="UP001472866">
    <property type="component" value="Chromosome 16"/>
</dbReference>